<proteinExistence type="predicted"/>
<dbReference type="Proteomes" id="UP000284824">
    <property type="component" value="Unassembled WGS sequence"/>
</dbReference>
<dbReference type="PROSITE" id="PS51257">
    <property type="entry name" value="PROKAR_LIPOPROTEIN"/>
    <property type="match status" value="1"/>
</dbReference>
<evidence type="ECO:0000313" key="1">
    <source>
        <dbReference type="EMBL" id="RVX42776.1"/>
    </source>
</evidence>
<dbReference type="EMBL" id="SAUN01000001">
    <property type="protein sequence ID" value="RVX42776.1"/>
    <property type="molecule type" value="Genomic_DNA"/>
</dbReference>
<dbReference type="OrthoDB" id="3528932at2"/>
<dbReference type="AlphaFoldDB" id="A0A438MAP3"/>
<reference evidence="1 2" key="1">
    <citation type="submission" date="2019-01" db="EMBL/GenBank/DDBJ databases">
        <title>Sequencing the genomes of 1000 actinobacteria strains.</title>
        <authorList>
            <person name="Klenk H.-P."/>
        </authorList>
    </citation>
    <scope>NUCLEOTIDE SEQUENCE [LARGE SCALE GENOMIC DNA]</scope>
    <source>
        <strain evidence="1 2">DSM 43925</strain>
    </source>
</reference>
<comment type="caution">
    <text evidence="1">The sequence shown here is derived from an EMBL/GenBank/DDBJ whole genome shotgun (WGS) entry which is preliminary data.</text>
</comment>
<organism evidence="1 2">
    <name type="scientific">Nonomuraea polychroma</name>
    <dbReference type="NCBI Taxonomy" id="46176"/>
    <lineage>
        <taxon>Bacteria</taxon>
        <taxon>Bacillati</taxon>
        <taxon>Actinomycetota</taxon>
        <taxon>Actinomycetes</taxon>
        <taxon>Streptosporangiales</taxon>
        <taxon>Streptosporangiaceae</taxon>
        <taxon>Nonomuraea</taxon>
    </lineage>
</organism>
<evidence type="ECO:0000313" key="2">
    <source>
        <dbReference type="Proteomes" id="UP000284824"/>
    </source>
</evidence>
<keyword evidence="2" id="KW-1185">Reference proteome</keyword>
<dbReference type="RefSeq" id="WP_127934813.1">
    <property type="nucleotide sequence ID" value="NZ_SAUN01000001.1"/>
</dbReference>
<gene>
    <name evidence="1" type="ORF">EDD27_5439</name>
</gene>
<protein>
    <recommendedName>
        <fullName evidence="3">DUF3558 domain-containing protein</fullName>
    </recommendedName>
</protein>
<sequence>MRIQPSTGAVIAVLALATACTSPPTQPPDTRPLGDVTATPRECDLISANAIKLATGFKDYTAVGTKMDKGRFASCSVAEDLTPEGKLGLVIEIFDPSPHDAEDLENTKLSTQGNDLPAEVGPGFAAWRRNAEDQSIAFVYGWTPDYKRLLTINIYSGAPGRDSLSDATEFFRQLKPVLLDKPK</sequence>
<name>A0A438MAP3_9ACTN</name>
<evidence type="ECO:0008006" key="3">
    <source>
        <dbReference type="Google" id="ProtNLM"/>
    </source>
</evidence>
<accession>A0A438MAP3</accession>